<name>A0A2U2ADU1_9GAMM</name>
<organism evidence="1 2">
    <name type="scientific">Ignatzschineria ureiclastica</name>
    <dbReference type="NCBI Taxonomy" id="472582"/>
    <lineage>
        <taxon>Bacteria</taxon>
        <taxon>Pseudomonadati</taxon>
        <taxon>Pseudomonadota</taxon>
        <taxon>Gammaproteobacteria</taxon>
        <taxon>Cardiobacteriales</taxon>
        <taxon>Ignatzschineriaceae</taxon>
        <taxon>Ignatzschineria</taxon>
    </lineage>
</organism>
<proteinExistence type="predicted"/>
<reference evidence="2" key="1">
    <citation type="submission" date="2018-05" db="EMBL/GenBank/DDBJ databases">
        <title>Ignatzschineria dubaiensis sp. nov., isolated from necrotic foot tissues of dromedaries (Camelus dromedarius) and associated maggots in Dubai, United Arab Emirates.</title>
        <authorList>
            <person name="Tsang C.C."/>
            <person name="Tang J.Y.M."/>
            <person name="Fong J.Y.H."/>
            <person name="Kinne J."/>
            <person name="Lee H.H."/>
            <person name="Joseph M."/>
            <person name="Jose S."/>
            <person name="Schuster R.K."/>
            <person name="Tang Y."/>
            <person name="Sivakumar S."/>
            <person name="Chen J.H.K."/>
            <person name="Teng J.L.L."/>
            <person name="Lau S.K.P."/>
            <person name="Wernery U."/>
            <person name="Woo P.C.Y."/>
        </authorList>
    </citation>
    <scope>NUCLEOTIDE SEQUENCE [LARGE SCALE GENOMIC DNA]</scope>
    <source>
        <strain evidence="2">KCTC 22644</strain>
    </source>
</reference>
<evidence type="ECO:0000313" key="1">
    <source>
        <dbReference type="EMBL" id="PWD80828.1"/>
    </source>
</evidence>
<comment type="caution">
    <text evidence="1">The sequence shown here is derived from an EMBL/GenBank/DDBJ whole genome shotgun (WGS) entry which is preliminary data.</text>
</comment>
<evidence type="ECO:0000313" key="2">
    <source>
        <dbReference type="Proteomes" id="UP000245020"/>
    </source>
</evidence>
<protein>
    <submittedName>
        <fullName evidence="1">Uncharacterized protein</fullName>
    </submittedName>
</protein>
<dbReference type="EMBL" id="QEWQ01000004">
    <property type="protein sequence ID" value="PWD80828.1"/>
    <property type="molecule type" value="Genomic_DNA"/>
</dbReference>
<dbReference type="Proteomes" id="UP000245020">
    <property type="component" value="Unassembled WGS sequence"/>
</dbReference>
<sequence length="65" mass="7272">MISLVASYVIDHLKPMISVKPVGVFGRFWAVAYLRTGASPNEVPAICGWIIHLKDFKSQIIILFL</sequence>
<gene>
    <name evidence="1" type="ORF">DC083_06900</name>
</gene>
<dbReference type="AlphaFoldDB" id="A0A2U2ADU1"/>
<accession>A0A2U2ADU1</accession>
<keyword evidence="2" id="KW-1185">Reference proteome</keyword>